<evidence type="ECO:0000313" key="3">
    <source>
        <dbReference type="EMBL" id="WZN64234.1"/>
    </source>
</evidence>
<accession>A0AAX4PER7</accession>
<dbReference type="AlphaFoldDB" id="A0AAX4PER7"/>
<feature type="chain" id="PRO_5043949011" evidence="2">
    <location>
        <begin position="26"/>
        <end position="232"/>
    </location>
</feature>
<dbReference type="Proteomes" id="UP001472866">
    <property type="component" value="Chromosome 09"/>
</dbReference>
<feature type="region of interest" description="Disordered" evidence="1">
    <location>
        <begin position="133"/>
        <end position="161"/>
    </location>
</feature>
<protein>
    <submittedName>
        <fullName evidence="3">Uncharacterized protein</fullName>
    </submittedName>
</protein>
<sequence length="232" mass="25001">MAPATSAVPLLAAILAAVLVSSAAAAAGPPPNLPHQYSVDRSKTECGGGQGGTCGAYSSRFHFDWDSRASLEVMDLSPTTYKLQLGRPLHPVHLVYQWTGDGQDCTTTVASKQNPFHGEWDFVHLNTIKYNGAGKCPPPPPKPTPPPPPSESASDARDGDCVSWEGPWESEWTADAQVWIKEGEKLPTQLHMICSFLPFELFYTYANWNVGPLPGHLLQPPKFCPPAPGSTP</sequence>
<evidence type="ECO:0000313" key="4">
    <source>
        <dbReference type="Proteomes" id="UP001472866"/>
    </source>
</evidence>
<name>A0AAX4PER7_9CHLO</name>
<organism evidence="3 4">
    <name type="scientific">Chloropicon roscoffensis</name>
    <dbReference type="NCBI Taxonomy" id="1461544"/>
    <lineage>
        <taxon>Eukaryota</taxon>
        <taxon>Viridiplantae</taxon>
        <taxon>Chlorophyta</taxon>
        <taxon>Chloropicophyceae</taxon>
        <taxon>Chloropicales</taxon>
        <taxon>Chloropicaceae</taxon>
        <taxon>Chloropicon</taxon>
    </lineage>
</organism>
<keyword evidence="4" id="KW-1185">Reference proteome</keyword>
<reference evidence="3 4" key="1">
    <citation type="submission" date="2024-03" db="EMBL/GenBank/DDBJ databases">
        <title>Complete genome sequence of the green alga Chloropicon roscoffensis RCC1871.</title>
        <authorList>
            <person name="Lemieux C."/>
            <person name="Pombert J.-F."/>
            <person name="Otis C."/>
            <person name="Turmel M."/>
        </authorList>
    </citation>
    <scope>NUCLEOTIDE SEQUENCE [LARGE SCALE GENOMIC DNA]</scope>
    <source>
        <strain evidence="3 4">RCC1871</strain>
    </source>
</reference>
<dbReference type="EMBL" id="CP151509">
    <property type="protein sequence ID" value="WZN64234.1"/>
    <property type="molecule type" value="Genomic_DNA"/>
</dbReference>
<evidence type="ECO:0000256" key="2">
    <source>
        <dbReference type="SAM" id="SignalP"/>
    </source>
</evidence>
<evidence type="ECO:0000256" key="1">
    <source>
        <dbReference type="SAM" id="MobiDB-lite"/>
    </source>
</evidence>
<proteinExistence type="predicted"/>
<feature type="signal peptide" evidence="2">
    <location>
        <begin position="1"/>
        <end position="25"/>
    </location>
</feature>
<feature type="compositionally biased region" description="Pro residues" evidence="1">
    <location>
        <begin position="136"/>
        <end position="150"/>
    </location>
</feature>
<gene>
    <name evidence="3" type="ORF">HKI87_09g57890</name>
</gene>
<keyword evidence="2" id="KW-0732">Signal</keyword>